<feature type="compositionally biased region" description="Basic and acidic residues" evidence="1">
    <location>
        <begin position="78"/>
        <end position="90"/>
    </location>
</feature>
<name>A0A6D2IAN6_9BRAS</name>
<proteinExistence type="predicted"/>
<dbReference type="Proteomes" id="UP000467841">
    <property type="component" value="Unassembled WGS sequence"/>
</dbReference>
<dbReference type="EMBL" id="CACVBM020001032">
    <property type="protein sequence ID" value="CAA7025751.1"/>
    <property type="molecule type" value="Genomic_DNA"/>
</dbReference>
<evidence type="ECO:0000256" key="1">
    <source>
        <dbReference type="SAM" id="MobiDB-lite"/>
    </source>
</evidence>
<reference evidence="2" key="1">
    <citation type="submission" date="2020-01" db="EMBL/GenBank/DDBJ databases">
        <authorList>
            <person name="Mishra B."/>
        </authorList>
    </citation>
    <scope>NUCLEOTIDE SEQUENCE [LARGE SCALE GENOMIC DNA]</scope>
</reference>
<dbReference type="AlphaFoldDB" id="A0A6D2IAN6"/>
<organism evidence="2 3">
    <name type="scientific">Microthlaspi erraticum</name>
    <dbReference type="NCBI Taxonomy" id="1685480"/>
    <lineage>
        <taxon>Eukaryota</taxon>
        <taxon>Viridiplantae</taxon>
        <taxon>Streptophyta</taxon>
        <taxon>Embryophyta</taxon>
        <taxon>Tracheophyta</taxon>
        <taxon>Spermatophyta</taxon>
        <taxon>Magnoliopsida</taxon>
        <taxon>eudicotyledons</taxon>
        <taxon>Gunneridae</taxon>
        <taxon>Pentapetalae</taxon>
        <taxon>rosids</taxon>
        <taxon>malvids</taxon>
        <taxon>Brassicales</taxon>
        <taxon>Brassicaceae</taxon>
        <taxon>Coluteocarpeae</taxon>
        <taxon>Microthlaspi</taxon>
    </lineage>
</organism>
<evidence type="ECO:0000313" key="3">
    <source>
        <dbReference type="Proteomes" id="UP000467841"/>
    </source>
</evidence>
<evidence type="ECO:0000313" key="2">
    <source>
        <dbReference type="EMBL" id="CAA7025751.1"/>
    </source>
</evidence>
<protein>
    <submittedName>
        <fullName evidence="2">Uncharacterized protein</fullName>
    </submittedName>
</protein>
<sequence length="167" mass="19377">MTLEQKPAKGTSLTEALTVDRHASSAKFLRSYNQKSEDCPDGSIENQRPNRAVRLAEKRCSRSAKSSVRLKSRPKFKPSAERITTRETKSRGRPRHNRSRHPRTTMPREPGNKPRGRATCLAYHGRWRRPSRETTSRVRPRIHRPIFIRPTTAADHESVRPRPFRSY</sequence>
<gene>
    <name evidence="2" type="ORF">MERR_LOCUS12986</name>
</gene>
<accession>A0A6D2IAN6</accession>
<comment type="caution">
    <text evidence="2">The sequence shown here is derived from an EMBL/GenBank/DDBJ whole genome shotgun (WGS) entry which is preliminary data.</text>
</comment>
<feature type="region of interest" description="Disordered" evidence="1">
    <location>
        <begin position="1"/>
        <end position="167"/>
    </location>
</feature>
<feature type="compositionally biased region" description="Basic residues" evidence="1">
    <location>
        <begin position="91"/>
        <end position="103"/>
    </location>
</feature>
<keyword evidence="3" id="KW-1185">Reference proteome</keyword>